<dbReference type="EMBL" id="KI546167">
    <property type="protein sequence ID" value="EST41747.1"/>
    <property type="molecule type" value="Genomic_DNA"/>
</dbReference>
<evidence type="ECO:0000256" key="1">
    <source>
        <dbReference type="ARBA" id="ARBA00004123"/>
    </source>
</evidence>
<dbReference type="GO" id="GO:0000977">
    <property type="term" value="F:RNA polymerase II transcription regulatory region sequence-specific DNA binding"/>
    <property type="evidence" value="ECO:0007669"/>
    <property type="project" value="TreeGrafter"/>
</dbReference>
<proteinExistence type="inferred from homology"/>
<protein>
    <submittedName>
        <fullName evidence="13">Zinc finger, C2H2 type domain-containing protein</fullName>
    </submittedName>
</protein>
<dbReference type="SUPFAM" id="SSF57667">
    <property type="entry name" value="beta-beta-alpha zinc fingers"/>
    <property type="match status" value="3"/>
</dbReference>
<dbReference type="GO" id="GO:0005634">
    <property type="term" value="C:nucleus"/>
    <property type="evidence" value="ECO:0007669"/>
    <property type="project" value="UniProtKB-SubCell"/>
</dbReference>
<dbReference type="PROSITE" id="PS50157">
    <property type="entry name" value="ZINC_FINGER_C2H2_2"/>
    <property type="match status" value="5"/>
</dbReference>
<evidence type="ECO:0000256" key="11">
    <source>
        <dbReference type="PROSITE-ProRule" id="PRU00042"/>
    </source>
</evidence>
<feature type="domain" description="C2H2-type" evidence="12">
    <location>
        <begin position="8"/>
        <end position="35"/>
    </location>
</feature>
<evidence type="ECO:0000256" key="8">
    <source>
        <dbReference type="ARBA" id="ARBA00023125"/>
    </source>
</evidence>
<keyword evidence="5 11" id="KW-0863">Zinc-finger</keyword>
<organism evidence="13">
    <name type="scientific">Spironucleus salmonicida</name>
    <dbReference type="NCBI Taxonomy" id="348837"/>
    <lineage>
        <taxon>Eukaryota</taxon>
        <taxon>Metamonada</taxon>
        <taxon>Diplomonadida</taxon>
        <taxon>Hexamitidae</taxon>
        <taxon>Hexamitinae</taxon>
        <taxon>Spironucleus</taxon>
    </lineage>
</organism>
<evidence type="ECO:0000256" key="2">
    <source>
        <dbReference type="ARBA" id="ARBA00006991"/>
    </source>
</evidence>
<dbReference type="Pfam" id="PF13894">
    <property type="entry name" value="zf-C2H2_4"/>
    <property type="match status" value="1"/>
</dbReference>
<dbReference type="PANTHER" id="PTHR24379:SF127">
    <property type="entry name" value="BLOODY FINGERS-RELATED"/>
    <property type="match status" value="1"/>
</dbReference>
<evidence type="ECO:0000313" key="16">
    <source>
        <dbReference type="EMBL" id="EST49621.1"/>
    </source>
</evidence>
<dbReference type="EMBL" id="KI545940">
    <property type="protein sequence ID" value="EST49621.1"/>
    <property type="molecule type" value="Genomic_DNA"/>
</dbReference>
<evidence type="ECO:0000313" key="14">
    <source>
        <dbReference type="EMBL" id="EST44920.1"/>
    </source>
</evidence>
<evidence type="ECO:0000256" key="3">
    <source>
        <dbReference type="ARBA" id="ARBA00022723"/>
    </source>
</evidence>
<evidence type="ECO:0000313" key="13">
    <source>
        <dbReference type="EMBL" id="EST41747.1"/>
    </source>
</evidence>
<feature type="domain" description="C2H2-type" evidence="12">
    <location>
        <begin position="85"/>
        <end position="112"/>
    </location>
</feature>
<keyword evidence="4" id="KW-0677">Repeat</keyword>
<keyword evidence="19" id="KW-1185">Reference proteome</keyword>
<keyword evidence="8" id="KW-0238">DNA-binding</keyword>
<comment type="similarity">
    <text evidence="2">Belongs to the krueppel C2H2-type zinc-finger protein family.</text>
</comment>
<keyword evidence="6" id="KW-0862">Zinc</keyword>
<evidence type="ECO:0000313" key="15">
    <source>
        <dbReference type="EMBL" id="EST49618.1"/>
    </source>
</evidence>
<evidence type="ECO:0000256" key="9">
    <source>
        <dbReference type="ARBA" id="ARBA00023163"/>
    </source>
</evidence>
<dbReference type="EMBL" id="AUWU02000005">
    <property type="protein sequence ID" value="KAH0573259.1"/>
    <property type="molecule type" value="Genomic_DNA"/>
</dbReference>
<sequence length="173" mass="20405">MDLPDPCFACTTCGANFTSHEAFQQHVLQHNDVNQQEVNYLCNKCGSVFDSQTSLQNHHCDTIQFDSLKQTTRPRKYKSSGDKQFTCPICNQGFARKDTLEVHRKIHLDTKEFECEVCGSQFRQKGHLTRHMNIHLERIDVRCEVCGKEFHRMDQYNQHMKRFHLSREQEYYG</sequence>
<dbReference type="Gene3D" id="3.30.160.60">
    <property type="entry name" value="Classic Zinc Finger"/>
    <property type="match status" value="4"/>
</dbReference>
<evidence type="ECO:0000313" key="17">
    <source>
        <dbReference type="EMBL" id="KAH0573256.1"/>
    </source>
</evidence>
<evidence type="ECO:0000256" key="7">
    <source>
        <dbReference type="ARBA" id="ARBA00023015"/>
    </source>
</evidence>
<dbReference type="Proteomes" id="UP000018208">
    <property type="component" value="Unassembled WGS sequence"/>
</dbReference>
<evidence type="ECO:0000256" key="5">
    <source>
        <dbReference type="ARBA" id="ARBA00022771"/>
    </source>
</evidence>
<dbReference type="OrthoDB" id="3437960at2759"/>
<reference evidence="17" key="2">
    <citation type="submission" date="2020-12" db="EMBL/GenBank/DDBJ databases">
        <title>New Spironucleus salmonicida genome in near-complete chromosomes.</title>
        <authorList>
            <person name="Xu F."/>
            <person name="Kurt Z."/>
            <person name="Jimenez-Gonzalez A."/>
            <person name="Astvaldsson A."/>
            <person name="Andersson J.O."/>
            <person name="Svard S.G."/>
        </authorList>
    </citation>
    <scope>NUCLEOTIDE SEQUENCE</scope>
    <source>
        <strain evidence="17">ATCC 50377</strain>
    </source>
</reference>
<feature type="domain" description="C2H2-type" evidence="12">
    <location>
        <begin position="40"/>
        <end position="58"/>
    </location>
</feature>
<dbReference type="VEuPathDB" id="GiardiaDB:SS50377_25376"/>
<keyword evidence="7" id="KW-0805">Transcription regulation</keyword>
<feature type="domain" description="C2H2-type" evidence="12">
    <location>
        <begin position="141"/>
        <end position="169"/>
    </location>
</feature>
<evidence type="ECO:0000313" key="18">
    <source>
        <dbReference type="EMBL" id="KAH0573259.1"/>
    </source>
</evidence>
<name>V6LBG1_9EUKA</name>
<reference evidence="13 17" key="1">
    <citation type="journal article" date="2014" name="PLoS Genet.">
        <title>The Genome of Spironucleus salmonicida Highlights a Fish Pathogen Adapted to Fluctuating Environments.</title>
        <authorList>
            <person name="Xu F."/>
            <person name="Jerlstrom-Hultqvist J."/>
            <person name="Einarsson E."/>
            <person name="Astvaldsson A."/>
            <person name="Svard S.G."/>
            <person name="Andersson J.O."/>
        </authorList>
    </citation>
    <scope>NUCLEOTIDE SEQUENCE</scope>
    <source>
        <strain evidence="17">ATCC 50377</strain>
    </source>
</reference>
<evidence type="ECO:0000259" key="12">
    <source>
        <dbReference type="PROSITE" id="PS50157"/>
    </source>
</evidence>
<dbReference type="GO" id="GO:0008270">
    <property type="term" value="F:zinc ion binding"/>
    <property type="evidence" value="ECO:0007669"/>
    <property type="project" value="UniProtKB-KW"/>
</dbReference>
<comment type="subcellular location">
    <subcellularLocation>
        <location evidence="1">Nucleus</location>
    </subcellularLocation>
</comment>
<evidence type="ECO:0000313" key="19">
    <source>
        <dbReference type="Proteomes" id="UP000018208"/>
    </source>
</evidence>
<keyword evidence="9" id="KW-0804">Transcription</keyword>
<dbReference type="PANTHER" id="PTHR24379">
    <property type="entry name" value="KRAB AND ZINC FINGER DOMAIN-CONTAINING"/>
    <property type="match status" value="1"/>
</dbReference>
<dbReference type="VEuPathDB" id="GiardiaDB:SS50377_25379"/>
<gene>
    <name evidence="15" type="ORF">SS50377_10001</name>
    <name evidence="16" type="ORF">SS50377_10005</name>
    <name evidence="14" type="ORF">SS50377_14939</name>
    <name evidence="13" type="ORF">SS50377_18580</name>
    <name evidence="17" type="ORF">SS50377_25376</name>
    <name evidence="18" type="ORF">SS50377_25379</name>
</gene>
<dbReference type="FunFam" id="3.30.160.60:FF:000624">
    <property type="entry name" value="zinc finger protein 697"/>
    <property type="match status" value="1"/>
</dbReference>
<dbReference type="InterPro" id="IPR036236">
    <property type="entry name" value="Znf_C2H2_sf"/>
</dbReference>
<dbReference type="EMBL" id="AUWU02000005">
    <property type="protein sequence ID" value="KAH0573256.1"/>
    <property type="molecule type" value="Genomic_DNA"/>
</dbReference>
<keyword evidence="3" id="KW-0479">Metal-binding</keyword>
<evidence type="ECO:0000256" key="4">
    <source>
        <dbReference type="ARBA" id="ARBA00022737"/>
    </source>
</evidence>
<dbReference type="Pfam" id="PF00096">
    <property type="entry name" value="zf-C2H2"/>
    <property type="match status" value="3"/>
</dbReference>
<evidence type="ECO:0000256" key="10">
    <source>
        <dbReference type="ARBA" id="ARBA00023242"/>
    </source>
</evidence>
<feature type="domain" description="C2H2-type" evidence="12">
    <location>
        <begin position="113"/>
        <end position="135"/>
    </location>
</feature>
<accession>V6LBG1</accession>
<dbReference type="AlphaFoldDB" id="V6LBG1"/>
<dbReference type="EMBL" id="KI546101">
    <property type="protein sequence ID" value="EST44920.1"/>
    <property type="molecule type" value="Genomic_DNA"/>
</dbReference>
<dbReference type="PROSITE" id="PS00028">
    <property type="entry name" value="ZINC_FINGER_C2H2_1"/>
    <property type="match status" value="4"/>
</dbReference>
<dbReference type="EMBL" id="KI545940">
    <property type="protein sequence ID" value="EST49618.1"/>
    <property type="molecule type" value="Genomic_DNA"/>
</dbReference>
<dbReference type="SMART" id="SM00355">
    <property type="entry name" value="ZnF_C2H2"/>
    <property type="match status" value="5"/>
</dbReference>
<dbReference type="FunFam" id="3.30.160.60:FF:001156">
    <property type="entry name" value="Zinc finger protein 407"/>
    <property type="match status" value="1"/>
</dbReference>
<dbReference type="InterPro" id="IPR013087">
    <property type="entry name" value="Znf_C2H2_type"/>
</dbReference>
<evidence type="ECO:0000256" key="6">
    <source>
        <dbReference type="ARBA" id="ARBA00022833"/>
    </source>
</evidence>
<keyword evidence="10" id="KW-0539">Nucleus</keyword>
<dbReference type="GO" id="GO:0000981">
    <property type="term" value="F:DNA-binding transcription factor activity, RNA polymerase II-specific"/>
    <property type="evidence" value="ECO:0007669"/>
    <property type="project" value="TreeGrafter"/>
</dbReference>